<dbReference type="EMBL" id="AJTX02000004">
    <property type="protein sequence ID" value="KKI99924.1"/>
    <property type="molecule type" value="Genomic_DNA"/>
</dbReference>
<name>A0A0M2PZ44_PROHO</name>
<protein>
    <submittedName>
        <fullName evidence="2">Uncharacterized protein</fullName>
    </submittedName>
</protein>
<organism evidence="2 3">
    <name type="scientific">Prochlorothrix hollandica PCC 9006 = CALU 1027</name>
    <dbReference type="NCBI Taxonomy" id="317619"/>
    <lineage>
        <taxon>Bacteria</taxon>
        <taxon>Bacillati</taxon>
        <taxon>Cyanobacteriota</taxon>
        <taxon>Cyanophyceae</taxon>
        <taxon>Prochlorotrichales</taxon>
        <taxon>Prochlorotrichaceae</taxon>
        <taxon>Prochlorothrix</taxon>
    </lineage>
</organism>
<accession>A0A0M2PZ44</accession>
<dbReference type="OrthoDB" id="477505at2"/>
<dbReference type="eggNOG" id="COG1067">
    <property type="taxonomic scope" value="Bacteria"/>
</dbReference>
<reference evidence="2 3" key="2">
    <citation type="submission" date="2015-04" db="EMBL/GenBank/DDBJ databases">
        <authorList>
            <person name="Syromyatnikov M.Y."/>
            <person name="Popov V.N."/>
        </authorList>
    </citation>
    <scope>NUCLEOTIDE SEQUENCE [LARGE SCALE GENOMIC DNA]</scope>
    <source>
        <strain evidence="2">CALU 1027</strain>
    </source>
</reference>
<sequence length="471" mass="52890">MSAVAQGPTIPDAKATTLKTAFQACDVGALKGESQKYYVDLSAVRSAAAINSLRTRLDFLDPGQFAAVLFTGHRGCGKSTELLRLKSHLEQEYRVIYLEADDALDINDADYIDLYLVLIRQVLNEVGALKLHLDRPLMERFEQWFKDITEETEESVAKSVTLETKAQAGVEVPFLSKLVAKLLAQIKGSHTQRKTVRHQLQQDIGRLKTDMNAVLLDAFTKLREAYPQYPKGFLVMFDNLDRVPPDVGDRLYFDYAAQLQDLNCTLIYTVPISVVYSDKNVNNAFSQPHIVPMVNIYQLQEGKLGYNPEVLKRLGKLITGRMDYQSVFAAQNGNAGALVMRLLKASGGHVRQLMQMVAKACLAAASRGATQVEAVDVDYVIKQEQFNFERVVPEHHYPLLVQVCQQQRVPQTADGQRMLFNLSVLEYNGDRRWNYMNPVIKKCDAYREALRLAQGQPQDTPTPPIVPPTVP</sequence>
<evidence type="ECO:0000313" key="3">
    <source>
        <dbReference type="Proteomes" id="UP000034681"/>
    </source>
</evidence>
<keyword evidence="3" id="KW-1185">Reference proteome</keyword>
<dbReference type="RefSeq" id="WP_017711256.1">
    <property type="nucleotide sequence ID" value="NZ_KB235933.1"/>
</dbReference>
<proteinExistence type="predicted"/>
<dbReference type="SUPFAM" id="SSF52540">
    <property type="entry name" value="P-loop containing nucleoside triphosphate hydrolases"/>
    <property type="match status" value="1"/>
</dbReference>
<evidence type="ECO:0000313" key="2">
    <source>
        <dbReference type="EMBL" id="KKI99963.1"/>
    </source>
</evidence>
<dbReference type="Proteomes" id="UP000034681">
    <property type="component" value="Unassembled WGS sequence"/>
</dbReference>
<gene>
    <name evidence="1" type="ORF">PROH_08970</name>
    <name evidence="2" type="ORF">PROH_09235</name>
</gene>
<dbReference type="EMBL" id="AJTX02000004">
    <property type="protein sequence ID" value="KKI99963.1"/>
    <property type="molecule type" value="Genomic_DNA"/>
</dbReference>
<dbReference type="AlphaFoldDB" id="A0A0M2PZ44"/>
<evidence type="ECO:0000313" key="1">
    <source>
        <dbReference type="EMBL" id="KKI99924.1"/>
    </source>
</evidence>
<comment type="caution">
    <text evidence="2">The sequence shown here is derived from an EMBL/GenBank/DDBJ whole genome shotgun (WGS) entry which is preliminary data.</text>
</comment>
<reference evidence="2 3" key="1">
    <citation type="submission" date="2012-04" db="EMBL/GenBank/DDBJ databases">
        <authorList>
            <person name="Shanker A."/>
            <person name="Yadav P."/>
            <person name="Khan S."/>
            <person name="Sharma V."/>
        </authorList>
    </citation>
    <scope>NUCLEOTIDE SEQUENCE [LARGE SCALE GENOMIC DNA]</scope>
    <source>
        <strain evidence="2">CALU 1027</strain>
    </source>
</reference>
<dbReference type="STRING" id="317619.GCA_000332315_00596"/>
<dbReference type="InterPro" id="IPR027417">
    <property type="entry name" value="P-loop_NTPase"/>
</dbReference>